<gene>
    <name evidence="2" type="ORF">T05_3628</name>
</gene>
<organism evidence="2 3">
    <name type="scientific">Trichinella murrelli</name>
    <dbReference type="NCBI Taxonomy" id="144512"/>
    <lineage>
        <taxon>Eukaryota</taxon>
        <taxon>Metazoa</taxon>
        <taxon>Ecdysozoa</taxon>
        <taxon>Nematoda</taxon>
        <taxon>Enoplea</taxon>
        <taxon>Dorylaimia</taxon>
        <taxon>Trichinellida</taxon>
        <taxon>Trichinellidae</taxon>
        <taxon>Trichinella</taxon>
    </lineage>
</organism>
<name>A0A0V0TDM0_9BILA</name>
<keyword evidence="3" id="KW-1185">Reference proteome</keyword>
<evidence type="ECO:0000256" key="1">
    <source>
        <dbReference type="SAM" id="MobiDB-lite"/>
    </source>
</evidence>
<feature type="region of interest" description="Disordered" evidence="1">
    <location>
        <begin position="279"/>
        <end position="299"/>
    </location>
</feature>
<evidence type="ECO:0000313" key="2">
    <source>
        <dbReference type="EMBL" id="KRX37129.1"/>
    </source>
</evidence>
<dbReference type="Proteomes" id="UP000055048">
    <property type="component" value="Unassembled WGS sequence"/>
</dbReference>
<proteinExistence type="predicted"/>
<accession>A0A0V0TDM0</accession>
<protein>
    <submittedName>
        <fullName evidence="2">Uncharacterized protein</fullName>
    </submittedName>
</protein>
<dbReference type="AlphaFoldDB" id="A0A0V0TDM0"/>
<sequence length="299" mass="33102">MAIKKCSTLISLQRNPPVAVGLRKLRHVSRSSFYVYKTDKTPGGAFVLFLSYGSANLPDDCWSAQVHHEHPAGSTGTKLPLYPTPQHLRFRNPRVQAGLAKVEEASLHSGVGEVVLNGRDKVCFKIANKFCRIEVGRQVLPLWKGALQISGYTWADLSQQSSNIRRSHPRTSSYSEPAASHQVQGQKSIYHWSANNIFNIARRSLLLFVWQELQLIAQLPISVGISWPDGCTLCAAPGPTLDNARQCLNGWRNCLPAHCIFPSPVSYFLRPAVSTRQAAGDDKMREGLPGSFPHAHLNE</sequence>
<comment type="caution">
    <text evidence="2">The sequence shown here is derived from an EMBL/GenBank/DDBJ whole genome shotgun (WGS) entry which is preliminary data.</text>
</comment>
<dbReference type="OrthoDB" id="5936455at2759"/>
<reference evidence="2 3" key="1">
    <citation type="submission" date="2015-01" db="EMBL/GenBank/DDBJ databases">
        <title>Evolution of Trichinella species and genotypes.</title>
        <authorList>
            <person name="Korhonen P.K."/>
            <person name="Edoardo P."/>
            <person name="Giuseppe L.R."/>
            <person name="Gasser R.B."/>
        </authorList>
    </citation>
    <scope>NUCLEOTIDE SEQUENCE [LARGE SCALE GENOMIC DNA]</scope>
    <source>
        <strain evidence="2">ISS417</strain>
    </source>
</reference>
<evidence type="ECO:0000313" key="3">
    <source>
        <dbReference type="Proteomes" id="UP000055048"/>
    </source>
</evidence>
<dbReference type="EMBL" id="JYDJ01000325">
    <property type="protein sequence ID" value="KRX37129.1"/>
    <property type="molecule type" value="Genomic_DNA"/>
</dbReference>